<evidence type="ECO:0000313" key="3">
    <source>
        <dbReference type="Proteomes" id="UP000796761"/>
    </source>
</evidence>
<sequence length="165" mass="18083">TFGKGTKLLVKPNVTPSPSVYRLTSKDDQDLEMCLITDYSPENLTVNSAEHRTSAVVGVATEESKEESSYLSTYWARRDQLQCAASHEGFGELEGEDPESGASAICVTGIAVNFKTRLRVTSWCSPEVPKPSALGDYREQEGAQGYSLCKGHHLLFLYITPATIF</sequence>
<dbReference type="Proteomes" id="UP000796761">
    <property type="component" value="Unassembled WGS sequence"/>
</dbReference>
<feature type="non-terminal residue" evidence="2">
    <location>
        <position position="1"/>
    </location>
</feature>
<dbReference type="Gene3D" id="2.60.40.10">
    <property type="entry name" value="Immunoglobulins"/>
    <property type="match status" value="1"/>
</dbReference>
<comment type="caution">
    <text evidence="2">The sequence shown here is derived from an EMBL/GenBank/DDBJ whole genome shotgun (WGS) entry which is preliminary data.</text>
</comment>
<dbReference type="InterPro" id="IPR013783">
    <property type="entry name" value="Ig-like_fold"/>
</dbReference>
<proteinExistence type="predicted"/>
<organism evidence="2 3">
    <name type="scientific">Zosterops borbonicus</name>
    <dbReference type="NCBI Taxonomy" id="364589"/>
    <lineage>
        <taxon>Eukaryota</taxon>
        <taxon>Metazoa</taxon>
        <taxon>Chordata</taxon>
        <taxon>Craniata</taxon>
        <taxon>Vertebrata</taxon>
        <taxon>Euteleostomi</taxon>
        <taxon>Archelosauria</taxon>
        <taxon>Archosauria</taxon>
        <taxon>Dinosauria</taxon>
        <taxon>Saurischia</taxon>
        <taxon>Theropoda</taxon>
        <taxon>Coelurosauria</taxon>
        <taxon>Aves</taxon>
        <taxon>Neognathae</taxon>
        <taxon>Neoaves</taxon>
        <taxon>Telluraves</taxon>
        <taxon>Australaves</taxon>
        <taxon>Passeriformes</taxon>
        <taxon>Sylvioidea</taxon>
        <taxon>Zosteropidae</taxon>
        <taxon>Zosterops</taxon>
    </lineage>
</organism>
<dbReference type="InterPro" id="IPR036179">
    <property type="entry name" value="Ig-like_dom_sf"/>
</dbReference>
<dbReference type="InterPro" id="IPR015370">
    <property type="entry name" value="TCR_alpha_C"/>
</dbReference>
<reference evidence="2" key="1">
    <citation type="submission" date="2019-04" db="EMBL/GenBank/DDBJ databases">
        <title>Genome assembly of Zosterops borbonicus 15179.</title>
        <authorList>
            <person name="Leroy T."/>
            <person name="Anselmetti Y."/>
            <person name="Tilak M.-K."/>
            <person name="Nabholz B."/>
        </authorList>
    </citation>
    <scope>NUCLEOTIDE SEQUENCE</scope>
    <source>
        <strain evidence="2">HGM_15179</strain>
        <tissue evidence="2">Muscle</tissue>
    </source>
</reference>
<dbReference type="EMBL" id="SWJQ01001396">
    <property type="protein sequence ID" value="TRZ08300.1"/>
    <property type="molecule type" value="Genomic_DNA"/>
</dbReference>
<dbReference type="SUPFAM" id="SSF48726">
    <property type="entry name" value="Immunoglobulin"/>
    <property type="match status" value="1"/>
</dbReference>
<name>A0A8K1DAG8_9PASS</name>
<accession>A0A8K1DAG8</accession>
<protein>
    <recommendedName>
        <fullName evidence="1">T-cell receptor alpha chain constant domain-containing protein</fullName>
    </recommendedName>
</protein>
<keyword evidence="3" id="KW-1185">Reference proteome</keyword>
<feature type="domain" description="T-cell receptor alpha chain constant" evidence="1">
    <location>
        <begin position="18"/>
        <end position="86"/>
    </location>
</feature>
<dbReference type="Pfam" id="PF09291">
    <property type="entry name" value="DUF1968"/>
    <property type="match status" value="1"/>
</dbReference>
<dbReference type="OrthoDB" id="8947657at2759"/>
<dbReference type="AlphaFoldDB" id="A0A8K1DAG8"/>
<evidence type="ECO:0000259" key="1">
    <source>
        <dbReference type="Pfam" id="PF09291"/>
    </source>
</evidence>
<evidence type="ECO:0000313" key="2">
    <source>
        <dbReference type="EMBL" id="TRZ08300.1"/>
    </source>
</evidence>
<gene>
    <name evidence="2" type="ORF">HGM15179_018804</name>
</gene>